<organism evidence="1 2">
    <name type="scientific">Diphasiastrum complanatum</name>
    <name type="common">Issler's clubmoss</name>
    <name type="synonym">Lycopodium complanatum</name>
    <dbReference type="NCBI Taxonomy" id="34168"/>
    <lineage>
        <taxon>Eukaryota</taxon>
        <taxon>Viridiplantae</taxon>
        <taxon>Streptophyta</taxon>
        <taxon>Embryophyta</taxon>
        <taxon>Tracheophyta</taxon>
        <taxon>Lycopodiopsida</taxon>
        <taxon>Lycopodiales</taxon>
        <taxon>Lycopodiaceae</taxon>
        <taxon>Lycopodioideae</taxon>
        <taxon>Diphasiastrum</taxon>
    </lineage>
</organism>
<dbReference type="EMBL" id="CM055100">
    <property type="protein sequence ID" value="KAJ7544168.1"/>
    <property type="molecule type" value="Genomic_DNA"/>
</dbReference>
<accession>A0ACC2CQ33</accession>
<sequence length="80" mass="8749">MVCLACLLPLFLIPLLNILPKLLDLIMAKLYAAFGWEYKAPVRAPASCPYKSDSRSIAMEKSPGLLDIAGQVTKEQNGVK</sequence>
<proteinExistence type="predicted"/>
<dbReference type="Proteomes" id="UP001162992">
    <property type="component" value="Chromosome 9"/>
</dbReference>
<keyword evidence="2" id="KW-1185">Reference proteome</keyword>
<name>A0ACC2CQ33_DIPCM</name>
<protein>
    <submittedName>
        <fullName evidence="1">Uncharacterized protein</fullName>
    </submittedName>
</protein>
<evidence type="ECO:0000313" key="1">
    <source>
        <dbReference type="EMBL" id="KAJ7544168.1"/>
    </source>
</evidence>
<evidence type="ECO:0000313" key="2">
    <source>
        <dbReference type="Proteomes" id="UP001162992"/>
    </source>
</evidence>
<reference evidence="2" key="1">
    <citation type="journal article" date="2024" name="Proc. Natl. Acad. Sci. U.S.A.">
        <title>Extraordinary preservation of gene collinearity over three hundred million years revealed in homosporous lycophytes.</title>
        <authorList>
            <person name="Li C."/>
            <person name="Wickell D."/>
            <person name="Kuo L.Y."/>
            <person name="Chen X."/>
            <person name="Nie B."/>
            <person name="Liao X."/>
            <person name="Peng D."/>
            <person name="Ji J."/>
            <person name="Jenkins J."/>
            <person name="Williams M."/>
            <person name="Shu S."/>
            <person name="Plott C."/>
            <person name="Barry K."/>
            <person name="Rajasekar S."/>
            <person name="Grimwood J."/>
            <person name="Han X."/>
            <person name="Sun S."/>
            <person name="Hou Z."/>
            <person name="He W."/>
            <person name="Dai G."/>
            <person name="Sun C."/>
            <person name="Schmutz J."/>
            <person name="Leebens-Mack J.H."/>
            <person name="Li F.W."/>
            <person name="Wang L."/>
        </authorList>
    </citation>
    <scope>NUCLEOTIDE SEQUENCE [LARGE SCALE GENOMIC DNA]</scope>
    <source>
        <strain evidence="2">cv. PW_Plant_1</strain>
    </source>
</reference>
<gene>
    <name evidence="1" type="ORF">O6H91_09G067100</name>
</gene>
<comment type="caution">
    <text evidence="1">The sequence shown here is derived from an EMBL/GenBank/DDBJ whole genome shotgun (WGS) entry which is preliminary data.</text>
</comment>